<feature type="binding site" evidence="9">
    <location>
        <position position="13"/>
    </location>
    <ligand>
        <name>NADPH</name>
        <dbReference type="ChEBI" id="CHEBI:57783"/>
    </ligand>
</feature>
<dbReference type="SUPFAM" id="SSF69055">
    <property type="entry name" value="1-deoxy-D-xylulose-5-phosphate reductoisomerase, C-terminal domain"/>
    <property type="match status" value="1"/>
</dbReference>
<keyword evidence="3 9" id="KW-0479">Metal-binding</keyword>
<dbReference type="Gene3D" id="3.40.50.720">
    <property type="entry name" value="NAD(P)-binding Rossmann-like Domain"/>
    <property type="match status" value="1"/>
</dbReference>
<dbReference type="Gene3D" id="1.10.1740.10">
    <property type="match status" value="1"/>
</dbReference>
<feature type="binding site" evidence="9">
    <location>
        <position position="149"/>
    </location>
    <ligand>
        <name>Mn(2+)</name>
        <dbReference type="ChEBI" id="CHEBI:29035"/>
    </ligand>
</feature>
<dbReference type="InterPro" id="IPR026877">
    <property type="entry name" value="DXPR_C"/>
</dbReference>
<dbReference type="EC" id="1.1.1.267" evidence="9"/>
<feature type="domain" description="DXP reductoisomerase C-terminal" evidence="12">
    <location>
        <begin position="258"/>
        <end position="374"/>
    </location>
</feature>
<feature type="binding site" evidence="9">
    <location>
        <position position="123"/>
    </location>
    <ligand>
        <name>NADPH</name>
        <dbReference type="ChEBI" id="CHEBI:57783"/>
    </ligand>
</feature>
<dbReference type="NCBIfam" id="TIGR00243">
    <property type="entry name" value="Dxr"/>
    <property type="match status" value="1"/>
</dbReference>
<evidence type="ECO:0000256" key="6">
    <source>
        <dbReference type="ARBA" id="ARBA00023211"/>
    </source>
</evidence>
<dbReference type="SUPFAM" id="SSF51735">
    <property type="entry name" value="NAD(P)-binding Rossmann-fold domains"/>
    <property type="match status" value="1"/>
</dbReference>
<evidence type="ECO:0000256" key="4">
    <source>
        <dbReference type="ARBA" id="ARBA00022857"/>
    </source>
</evidence>
<evidence type="ECO:0000259" key="10">
    <source>
        <dbReference type="Pfam" id="PF02670"/>
    </source>
</evidence>
<evidence type="ECO:0000256" key="2">
    <source>
        <dbReference type="ARBA" id="ARBA00006825"/>
    </source>
</evidence>
<keyword evidence="14" id="KW-1185">Reference proteome</keyword>
<evidence type="ECO:0000259" key="12">
    <source>
        <dbReference type="Pfam" id="PF13288"/>
    </source>
</evidence>
<comment type="caution">
    <text evidence="13">The sequence shown here is derived from an EMBL/GenBank/DDBJ whole genome shotgun (WGS) entry which is preliminary data.</text>
</comment>
<dbReference type="NCBIfam" id="NF009114">
    <property type="entry name" value="PRK12464.1"/>
    <property type="match status" value="1"/>
</dbReference>
<feature type="binding site" evidence="9">
    <location>
        <position position="122"/>
    </location>
    <ligand>
        <name>1-deoxy-D-xylulose 5-phosphate</name>
        <dbReference type="ChEBI" id="CHEBI:57792"/>
    </ligand>
</feature>
<reference evidence="13" key="1">
    <citation type="journal article" date="2014" name="Int. J. Syst. Evol. Microbiol.">
        <title>Complete genome sequence of Corynebacterium casei LMG S-19264T (=DSM 44701T), isolated from a smear-ripened cheese.</title>
        <authorList>
            <consortium name="US DOE Joint Genome Institute (JGI-PGF)"/>
            <person name="Walter F."/>
            <person name="Albersmeier A."/>
            <person name="Kalinowski J."/>
            <person name="Ruckert C."/>
        </authorList>
    </citation>
    <scope>NUCLEOTIDE SEQUENCE</scope>
    <source>
        <strain evidence="13">CGMCC 1.16134</strain>
    </source>
</reference>
<dbReference type="InterPro" id="IPR003821">
    <property type="entry name" value="DXP_reductoisomerase"/>
</dbReference>
<dbReference type="HAMAP" id="MF_00183">
    <property type="entry name" value="DXP_reductoisom"/>
    <property type="match status" value="1"/>
</dbReference>
<feature type="binding site" evidence="9">
    <location>
        <position position="218"/>
    </location>
    <ligand>
        <name>1-deoxy-D-xylulose 5-phosphate</name>
        <dbReference type="ChEBI" id="CHEBI:57792"/>
    </ligand>
</feature>
<proteinExistence type="inferred from homology"/>
<gene>
    <name evidence="13" type="primary">dxr2</name>
    <name evidence="9" type="synonym">dxr</name>
    <name evidence="13" type="ORF">GCM10010912_26370</name>
</gene>
<comment type="pathway">
    <text evidence="1 9">Isoprenoid biosynthesis; isopentenyl diphosphate biosynthesis via DXP pathway; isopentenyl diphosphate from 1-deoxy-D-xylulose 5-phosphate: step 1/6.</text>
</comment>
<keyword evidence="7 9" id="KW-0414">Isoprene biosynthesis</keyword>
<feature type="binding site" evidence="9">
    <location>
        <position position="202"/>
    </location>
    <ligand>
        <name>NADPH</name>
        <dbReference type="ChEBI" id="CHEBI:57783"/>
    </ligand>
</feature>
<dbReference type="Proteomes" id="UP000637643">
    <property type="component" value="Unassembled WGS sequence"/>
</dbReference>
<comment type="catalytic activity">
    <reaction evidence="8">
        <text>2-C-methyl-D-erythritol 4-phosphate + NADP(+) = 1-deoxy-D-xylulose 5-phosphate + NADPH + H(+)</text>
        <dbReference type="Rhea" id="RHEA:13717"/>
        <dbReference type="ChEBI" id="CHEBI:15378"/>
        <dbReference type="ChEBI" id="CHEBI:57783"/>
        <dbReference type="ChEBI" id="CHEBI:57792"/>
        <dbReference type="ChEBI" id="CHEBI:58262"/>
        <dbReference type="ChEBI" id="CHEBI:58349"/>
        <dbReference type="EC" id="1.1.1.267"/>
    </reaction>
    <physiologicalReaction direction="right-to-left" evidence="8">
        <dbReference type="Rhea" id="RHEA:13719"/>
    </physiologicalReaction>
</comment>
<feature type="binding site" evidence="9">
    <location>
        <position position="148"/>
    </location>
    <ligand>
        <name>1-deoxy-D-xylulose 5-phosphate</name>
        <dbReference type="ChEBI" id="CHEBI:57792"/>
    </ligand>
</feature>
<feature type="binding site" evidence="9">
    <location>
        <position position="38"/>
    </location>
    <ligand>
        <name>NADPH</name>
        <dbReference type="ChEBI" id="CHEBI:57783"/>
    </ligand>
</feature>
<dbReference type="PIRSF" id="PIRSF006205">
    <property type="entry name" value="Dxp_reductismrs"/>
    <property type="match status" value="1"/>
</dbReference>
<evidence type="ECO:0000256" key="5">
    <source>
        <dbReference type="ARBA" id="ARBA00023002"/>
    </source>
</evidence>
<dbReference type="InterPro" id="IPR013644">
    <property type="entry name" value="DXP_reductoisomerase_C"/>
</dbReference>
<dbReference type="EMBL" id="BMKR01000009">
    <property type="protein sequence ID" value="GGF80070.1"/>
    <property type="molecule type" value="Genomic_DNA"/>
</dbReference>
<dbReference type="InterPro" id="IPR036291">
    <property type="entry name" value="NAD(P)-bd_dom_sf"/>
</dbReference>
<comment type="cofactor">
    <cofactor evidence="9">
        <name>Mg(2+)</name>
        <dbReference type="ChEBI" id="CHEBI:18420"/>
    </cofactor>
    <cofactor evidence="9">
        <name>Mn(2+)</name>
        <dbReference type="ChEBI" id="CHEBI:29035"/>
    </cofactor>
</comment>
<dbReference type="PANTHER" id="PTHR30525:SF0">
    <property type="entry name" value="1-DEOXY-D-XYLULOSE 5-PHOSPHATE REDUCTOISOMERASE, CHLOROPLASTIC"/>
    <property type="match status" value="1"/>
</dbReference>
<feature type="binding site" evidence="9">
    <location>
        <position position="10"/>
    </location>
    <ligand>
        <name>NADPH</name>
        <dbReference type="ChEBI" id="CHEBI:57783"/>
    </ligand>
</feature>
<comment type="similarity">
    <text evidence="2 9">Belongs to the DXR family.</text>
</comment>
<feature type="binding site" evidence="9">
    <location>
        <position position="214"/>
    </location>
    <ligand>
        <name>1-deoxy-D-xylulose 5-phosphate</name>
        <dbReference type="ChEBI" id="CHEBI:57792"/>
    </ligand>
</feature>
<feature type="binding site" evidence="9">
    <location>
        <position position="12"/>
    </location>
    <ligand>
        <name>NADPH</name>
        <dbReference type="ChEBI" id="CHEBI:57783"/>
    </ligand>
</feature>
<feature type="domain" description="1-deoxy-D-xylulose 5-phosphate reductoisomerase N-terminal" evidence="10">
    <location>
        <begin position="4"/>
        <end position="129"/>
    </location>
</feature>
<keyword evidence="6 9" id="KW-0464">Manganese</keyword>
<dbReference type="GO" id="GO:0030145">
    <property type="term" value="F:manganese ion binding"/>
    <property type="evidence" value="ECO:0007669"/>
    <property type="project" value="TreeGrafter"/>
</dbReference>
<evidence type="ECO:0000256" key="9">
    <source>
        <dbReference type="HAMAP-Rule" id="MF_00183"/>
    </source>
</evidence>
<dbReference type="Pfam" id="PF13288">
    <property type="entry name" value="DXPR_C"/>
    <property type="match status" value="1"/>
</dbReference>
<dbReference type="GO" id="GO:0051484">
    <property type="term" value="P:isopentenyl diphosphate biosynthetic process, methylerythritol 4-phosphate pathway involved in terpenoid biosynthetic process"/>
    <property type="evidence" value="ECO:0007669"/>
    <property type="project" value="UniProtKB-ARBA"/>
</dbReference>
<feature type="binding site" evidence="9">
    <location>
        <position position="147"/>
    </location>
    <ligand>
        <name>Mn(2+)</name>
        <dbReference type="ChEBI" id="CHEBI:29035"/>
    </ligand>
</feature>
<sequence length="379" mass="41327">MKKISILGSTGSIGTQTLDVVAMHPEAFEVEGLAAGSNTKLLLEQVRKFNPRRVSVATKELAEEIKSSLPEGVKLYSGKEGLTEVAAGGEADTVVTALVGSVGLQSTLAALEAGKHIGLANKETLVTAGHLVTELAARKGVKLLPVDSEHSAIFQCLNGENPKDVASITLTASGGSFRDYTRQELENVTVEQALRHPNWSMGAKITIDSATMVNKGLEVIEARWLFDLSYEQVHVLLHPESIIHSYVEFRDSSIVAQLGTPDMRVPIQYALTYPDRWESPAKRLSLSEIGKLTFKEMDFDRFPALRLAFECGRAGGTATTAYNAANEIAVARFLRGEIAFLHIEEIISEVLQRLEIVAYPNLEQIEHCDQTTRELAATL</sequence>
<organism evidence="13 14">
    <name type="scientific">Paenibacillus albidus</name>
    <dbReference type="NCBI Taxonomy" id="2041023"/>
    <lineage>
        <taxon>Bacteria</taxon>
        <taxon>Bacillati</taxon>
        <taxon>Bacillota</taxon>
        <taxon>Bacilli</taxon>
        <taxon>Bacillales</taxon>
        <taxon>Paenibacillaceae</taxon>
        <taxon>Paenibacillus</taxon>
    </lineage>
</organism>
<feature type="binding site" evidence="9">
    <location>
        <position position="218"/>
    </location>
    <ligand>
        <name>Mn(2+)</name>
        <dbReference type="ChEBI" id="CHEBI:29035"/>
    </ligand>
</feature>
<name>A0A917FH75_9BACL</name>
<reference evidence="13" key="2">
    <citation type="submission" date="2020-09" db="EMBL/GenBank/DDBJ databases">
        <authorList>
            <person name="Sun Q."/>
            <person name="Zhou Y."/>
        </authorList>
    </citation>
    <scope>NUCLEOTIDE SEQUENCE</scope>
    <source>
        <strain evidence="13">CGMCC 1.16134</strain>
    </source>
</reference>
<dbReference type="RefSeq" id="WP_189025460.1">
    <property type="nucleotide sequence ID" value="NZ_BMKR01000009.1"/>
</dbReference>
<dbReference type="GO" id="GO:0070402">
    <property type="term" value="F:NADPH binding"/>
    <property type="evidence" value="ECO:0007669"/>
    <property type="project" value="InterPro"/>
</dbReference>
<feature type="binding site" evidence="9">
    <location>
        <position position="215"/>
    </location>
    <ligand>
        <name>1-deoxy-D-xylulose 5-phosphate</name>
        <dbReference type="ChEBI" id="CHEBI:57792"/>
    </ligand>
</feature>
<evidence type="ECO:0000256" key="1">
    <source>
        <dbReference type="ARBA" id="ARBA00005094"/>
    </source>
</evidence>
<dbReference type="GO" id="GO:0030604">
    <property type="term" value="F:1-deoxy-D-xylulose-5-phosphate reductoisomerase activity"/>
    <property type="evidence" value="ECO:0007669"/>
    <property type="project" value="UniProtKB-UniRule"/>
</dbReference>
<feature type="binding site" evidence="9">
    <location>
        <position position="11"/>
    </location>
    <ligand>
        <name>NADPH</name>
        <dbReference type="ChEBI" id="CHEBI:57783"/>
    </ligand>
</feature>
<dbReference type="AlphaFoldDB" id="A0A917FH75"/>
<evidence type="ECO:0000313" key="13">
    <source>
        <dbReference type="EMBL" id="GGF80070.1"/>
    </source>
</evidence>
<dbReference type="Pfam" id="PF08436">
    <property type="entry name" value="DXP_redisom_C"/>
    <property type="match status" value="1"/>
</dbReference>
<evidence type="ECO:0000256" key="7">
    <source>
        <dbReference type="ARBA" id="ARBA00023229"/>
    </source>
</evidence>
<feature type="binding site" evidence="9">
    <location>
        <position position="173"/>
    </location>
    <ligand>
        <name>1-deoxy-D-xylulose 5-phosphate</name>
        <dbReference type="ChEBI" id="CHEBI:57792"/>
    </ligand>
</feature>
<evidence type="ECO:0000259" key="11">
    <source>
        <dbReference type="Pfam" id="PF08436"/>
    </source>
</evidence>
<comment type="function">
    <text evidence="9">Catalyzes the NADPH-dependent rearrangement and reduction of 1-deoxy-D-xylulose-5-phosphate (DXP) to 2-C-methyl-D-erythritol 4-phosphate (MEP).</text>
</comment>
<dbReference type="InterPro" id="IPR013512">
    <property type="entry name" value="DXP_reductoisomerase_N"/>
</dbReference>
<dbReference type="FunFam" id="3.40.50.720:FF:000045">
    <property type="entry name" value="1-deoxy-D-xylulose 5-phosphate reductoisomerase"/>
    <property type="match status" value="1"/>
</dbReference>
<dbReference type="InterPro" id="IPR036169">
    <property type="entry name" value="DXPR_C_sf"/>
</dbReference>
<accession>A0A917FH75</accession>
<dbReference type="Pfam" id="PF02670">
    <property type="entry name" value="DXP_reductoisom"/>
    <property type="match status" value="1"/>
</dbReference>
<feature type="binding site" evidence="9">
    <location>
        <position position="149"/>
    </location>
    <ligand>
        <name>1-deoxy-D-xylulose 5-phosphate</name>
        <dbReference type="ChEBI" id="CHEBI:57792"/>
    </ligand>
</feature>
<dbReference type="PANTHER" id="PTHR30525">
    <property type="entry name" value="1-DEOXY-D-XYLULOSE 5-PHOSPHATE REDUCTOISOMERASE"/>
    <property type="match status" value="1"/>
</dbReference>
<keyword evidence="4 9" id="KW-0521">NADP</keyword>
<keyword evidence="9" id="KW-0460">Magnesium</keyword>
<evidence type="ECO:0000256" key="8">
    <source>
        <dbReference type="ARBA" id="ARBA00048543"/>
    </source>
</evidence>
<comment type="caution">
    <text evidence="9">Lacks conserved residue(s) required for the propagation of feature annotation.</text>
</comment>
<feature type="binding site" evidence="9">
    <location>
        <position position="36"/>
    </location>
    <ligand>
        <name>NADPH</name>
        <dbReference type="ChEBI" id="CHEBI:57783"/>
    </ligand>
</feature>
<feature type="binding site" evidence="9">
    <location>
        <position position="121"/>
    </location>
    <ligand>
        <name>NADPH</name>
        <dbReference type="ChEBI" id="CHEBI:57783"/>
    </ligand>
</feature>
<protein>
    <recommendedName>
        <fullName evidence="9">1-deoxy-D-xylulose 5-phosphate reductoisomerase</fullName>
        <shortName evidence="9">DXP reductoisomerase</shortName>
        <ecNumber evidence="9">1.1.1.267</ecNumber>
    </recommendedName>
    <alternativeName>
        <fullName evidence="9">1-deoxyxylulose-5-phosphate reductoisomerase</fullName>
    </alternativeName>
    <alternativeName>
        <fullName evidence="9">2-C-methyl-D-erythritol 4-phosphate synthase</fullName>
    </alternativeName>
</protein>
<evidence type="ECO:0000256" key="3">
    <source>
        <dbReference type="ARBA" id="ARBA00022723"/>
    </source>
</evidence>
<feature type="binding site" evidence="9">
    <location>
        <position position="196"/>
    </location>
    <ligand>
        <name>1-deoxy-D-xylulose 5-phosphate</name>
        <dbReference type="ChEBI" id="CHEBI:57792"/>
    </ligand>
</feature>
<dbReference type="SUPFAM" id="SSF55347">
    <property type="entry name" value="Glyceraldehyde-3-phosphate dehydrogenase-like, C-terminal domain"/>
    <property type="match status" value="1"/>
</dbReference>
<keyword evidence="5 9" id="KW-0560">Oxidoreductase</keyword>
<feature type="domain" description="1-deoxy-D-xylulose 5-phosphate reductoisomerase C-terminal" evidence="11">
    <location>
        <begin position="143"/>
        <end position="226"/>
    </location>
</feature>
<evidence type="ECO:0000313" key="14">
    <source>
        <dbReference type="Proteomes" id="UP000637643"/>
    </source>
</evidence>
<feature type="binding site" evidence="9">
    <location>
        <position position="209"/>
    </location>
    <ligand>
        <name>1-deoxy-D-xylulose 5-phosphate</name>
        <dbReference type="ChEBI" id="CHEBI:57792"/>
    </ligand>
</feature>